<dbReference type="SUPFAM" id="SSF55729">
    <property type="entry name" value="Acyl-CoA N-acyltransferases (Nat)"/>
    <property type="match status" value="1"/>
</dbReference>
<organism evidence="4 5">
    <name type="scientific">Staphylococcus shinii</name>
    <dbReference type="NCBI Taxonomy" id="2912228"/>
    <lineage>
        <taxon>Bacteria</taxon>
        <taxon>Bacillati</taxon>
        <taxon>Bacillota</taxon>
        <taxon>Bacilli</taxon>
        <taxon>Bacillales</taxon>
        <taxon>Staphylococcaceae</taxon>
        <taxon>Staphylococcus</taxon>
    </lineage>
</organism>
<evidence type="ECO:0000259" key="3">
    <source>
        <dbReference type="PROSITE" id="PS51186"/>
    </source>
</evidence>
<keyword evidence="5" id="KW-1185">Reference proteome</keyword>
<evidence type="ECO:0000313" key="5">
    <source>
        <dbReference type="Proteomes" id="UP000286317"/>
    </source>
</evidence>
<feature type="domain" description="N-acetyltransferase" evidence="3">
    <location>
        <begin position="3"/>
        <end position="139"/>
    </location>
</feature>
<dbReference type="Proteomes" id="UP000286317">
    <property type="component" value="Unassembled WGS sequence"/>
</dbReference>
<dbReference type="PROSITE" id="PS51186">
    <property type="entry name" value="GNAT"/>
    <property type="match status" value="1"/>
</dbReference>
<dbReference type="AlphaFoldDB" id="A0A418IDF6"/>
<dbReference type="GO" id="GO:0005737">
    <property type="term" value="C:cytoplasm"/>
    <property type="evidence" value="ECO:0007669"/>
    <property type="project" value="TreeGrafter"/>
</dbReference>
<dbReference type="GO" id="GO:0008080">
    <property type="term" value="F:N-acetyltransferase activity"/>
    <property type="evidence" value="ECO:0007669"/>
    <property type="project" value="InterPro"/>
</dbReference>
<dbReference type="GeneID" id="79050883"/>
<dbReference type="CDD" id="cd04301">
    <property type="entry name" value="NAT_SF"/>
    <property type="match status" value="1"/>
</dbReference>
<accession>A0A418IDF6</accession>
<dbReference type="RefSeq" id="WP_119584985.1">
    <property type="nucleotide sequence ID" value="NZ_JAGEVL010000003.1"/>
</dbReference>
<comment type="caution">
    <text evidence="4">The sequence shown here is derived from an EMBL/GenBank/DDBJ whole genome shotgun (WGS) entry which is preliminary data.</text>
</comment>
<sequence length="139" mass="15940">MNINYEYGLDIKDVDELIQIYHDNGWTGHDQEKVITIFNTATHVIIAKYQGKVVGFARAMSDGVFNAAIYDVMVNIAHQKQGIGQEIIRKMLTYLGELYCVHLIATTGYESFYRQLGFKKLKTGMAIYTNEKLKDEYTD</sequence>
<gene>
    <name evidence="4" type="ORF">BU112_11060</name>
</gene>
<dbReference type="InterPro" id="IPR045039">
    <property type="entry name" value="NSI-like"/>
</dbReference>
<dbReference type="InterPro" id="IPR016181">
    <property type="entry name" value="Acyl_CoA_acyltransferase"/>
</dbReference>
<dbReference type="Gene3D" id="3.40.630.30">
    <property type="match status" value="1"/>
</dbReference>
<name>A0A418IDF6_9STAP</name>
<dbReference type="EMBL" id="QXUF01000087">
    <property type="protein sequence ID" value="RIM98573.1"/>
    <property type="molecule type" value="Genomic_DNA"/>
</dbReference>
<evidence type="ECO:0000313" key="4">
    <source>
        <dbReference type="EMBL" id="RIM98573.1"/>
    </source>
</evidence>
<evidence type="ECO:0000256" key="2">
    <source>
        <dbReference type="ARBA" id="ARBA00023315"/>
    </source>
</evidence>
<dbReference type="InterPro" id="IPR000182">
    <property type="entry name" value="GNAT_dom"/>
</dbReference>
<dbReference type="OrthoDB" id="9775804at2"/>
<keyword evidence="1" id="KW-0808">Transferase</keyword>
<proteinExistence type="predicted"/>
<evidence type="ECO:0000256" key="1">
    <source>
        <dbReference type="ARBA" id="ARBA00022679"/>
    </source>
</evidence>
<protein>
    <submittedName>
        <fullName evidence="4">N-acetyltransferase</fullName>
    </submittedName>
</protein>
<dbReference type="Pfam" id="PF00583">
    <property type="entry name" value="Acetyltransf_1"/>
    <property type="match status" value="1"/>
</dbReference>
<dbReference type="PANTHER" id="PTHR43626:SF4">
    <property type="entry name" value="GCN5-RELATED N-ACETYLTRANSFERASE 2, CHLOROPLASTIC"/>
    <property type="match status" value="1"/>
</dbReference>
<keyword evidence="2" id="KW-0012">Acyltransferase</keyword>
<reference evidence="4 5" key="1">
    <citation type="journal article" date="2016" name="Front. Microbiol.">
        <title>Comprehensive Phylogenetic Analysis of Bovine Non-aureus Staphylococci Species Based on Whole-Genome Sequencing.</title>
        <authorList>
            <person name="Naushad S."/>
            <person name="Barkema H.W."/>
            <person name="Luby C."/>
            <person name="Condas L.A."/>
            <person name="Nobrega D.B."/>
            <person name="Carson D.A."/>
            <person name="De Buck J."/>
        </authorList>
    </citation>
    <scope>NUCLEOTIDE SEQUENCE [LARGE SCALE GENOMIC DNA]</scope>
    <source>
        <strain evidence="4 5">SNUC 4554</strain>
    </source>
</reference>
<dbReference type="PANTHER" id="PTHR43626">
    <property type="entry name" value="ACYL-COA N-ACYLTRANSFERASE"/>
    <property type="match status" value="1"/>
</dbReference>